<sequence length="734" mass="81783">MAEVDIAPRFGAELKDGFKPVNAWISNGVAWLDDIQQFYRERAAIEKEYSSKLYGLAKKNFEKKAKRSSSLSVGDTPSLTPGSLECASLTTWTTQLSVLESRAAEHDRYSAELILQIADPLKNLAARYEELRKSHAEYASKLERERDMSYGDLKKTKGRYDGACQEVENRRKKTESSFDHGKNKAQSAYQQQVMDMHNVKNTYLININVTNKQKSKYYHEYVPELLDSLQDLSETRVSQVNSLWLLAVQLETSALTRSTNHLHHLSSEIPRNDPKLDSMMFVRHNVAPWQEPQDMVFEPSPVWLDDSAMATDETAKIYLRNLLGKSKGQLRELKQEVDNKRREVENIKRIRRSIREGKDKRDEVELVKAMFSLQETLHQIERKRLTAEVETHTITFTVGDVSLGAQNHQFKSQTFKVPTNCDLCGERIWGLSAKGFDCRDCGYTCHSKCELKVPAECPGEQSKEDKKKLKVERQAASKAAPQTNGGQHDSASELPALSRSNTMDTLSSGYAASANRSVSGRLPSEEPTPDVASGPQPAASKPATLRKNRIVAPPPTQYISEMPANPPSRSGSNTSHPTERRAKMNYTYQATSDGEVSVDEGDDVTIVEPDDGSGWTSVRLSSHSTGLVPTSYLEFLPTPPPSERPISSYSSSSASLAGSIPGKKKGPAVAPKRGAKKLKYVEALYDYEARSDAEWSMSEGERFILVNKDGGDGWADVEKGGLTKSVPANYIQEV</sequence>
<feature type="compositionally biased region" description="Polar residues" evidence="11">
    <location>
        <begin position="567"/>
        <end position="576"/>
    </location>
</feature>
<evidence type="ECO:0000256" key="8">
    <source>
        <dbReference type="PROSITE-ProRule" id="PRU00192"/>
    </source>
</evidence>
<dbReference type="SMART" id="SM00055">
    <property type="entry name" value="FCH"/>
    <property type="match status" value="1"/>
</dbReference>
<dbReference type="SUPFAM" id="SSF57889">
    <property type="entry name" value="Cysteine-rich domain"/>
    <property type="match status" value="1"/>
</dbReference>
<dbReference type="FunFam" id="1.20.1270.60:FF:000060">
    <property type="entry name" value="Actin polymerization protein Bzz1"/>
    <property type="match status" value="1"/>
</dbReference>
<dbReference type="CDD" id="cd11912">
    <property type="entry name" value="SH3_Bzz1_1"/>
    <property type="match status" value="1"/>
</dbReference>
<keyword evidence="3" id="KW-0862">Zinc</keyword>
<dbReference type="Pfam" id="PF00130">
    <property type="entry name" value="C1_1"/>
    <property type="match status" value="1"/>
</dbReference>
<dbReference type="GO" id="GO:0046872">
    <property type="term" value="F:metal ion binding"/>
    <property type="evidence" value="ECO:0007669"/>
    <property type="project" value="UniProtKB-KW"/>
</dbReference>
<dbReference type="Gene3D" id="2.30.30.40">
    <property type="entry name" value="SH3 Domains"/>
    <property type="match status" value="2"/>
</dbReference>
<dbReference type="SMART" id="SM00326">
    <property type="entry name" value="SH3"/>
    <property type="match status" value="2"/>
</dbReference>
<dbReference type="Pfam" id="PF00611">
    <property type="entry name" value="FCH"/>
    <property type="match status" value="1"/>
</dbReference>
<dbReference type="GO" id="GO:0045010">
    <property type="term" value="P:actin nucleation"/>
    <property type="evidence" value="ECO:0007669"/>
    <property type="project" value="UniProtKB-ARBA"/>
</dbReference>
<dbReference type="InterPro" id="IPR031160">
    <property type="entry name" value="F_BAR_dom"/>
</dbReference>
<evidence type="ECO:0000259" key="14">
    <source>
        <dbReference type="PROSITE" id="PS51741"/>
    </source>
</evidence>
<evidence type="ECO:0000256" key="11">
    <source>
        <dbReference type="SAM" id="MobiDB-lite"/>
    </source>
</evidence>
<comment type="caution">
    <text evidence="15">The sequence shown here is derived from an EMBL/GenBank/DDBJ whole genome shotgun (WGS) entry which is preliminary data.</text>
</comment>
<organism evidence="15 16">
    <name type="scientific">Lepraria neglecta</name>
    <dbReference type="NCBI Taxonomy" id="209136"/>
    <lineage>
        <taxon>Eukaryota</taxon>
        <taxon>Fungi</taxon>
        <taxon>Dikarya</taxon>
        <taxon>Ascomycota</taxon>
        <taxon>Pezizomycotina</taxon>
        <taxon>Lecanoromycetes</taxon>
        <taxon>OSLEUM clade</taxon>
        <taxon>Lecanoromycetidae</taxon>
        <taxon>Lecanorales</taxon>
        <taxon>Lecanorineae</taxon>
        <taxon>Stereocaulaceae</taxon>
        <taxon>Lepraria</taxon>
    </lineage>
</organism>
<dbReference type="InterPro" id="IPR001452">
    <property type="entry name" value="SH3_domain"/>
</dbReference>
<evidence type="ECO:0000259" key="12">
    <source>
        <dbReference type="PROSITE" id="PS50002"/>
    </source>
</evidence>
<feature type="coiled-coil region" evidence="10">
    <location>
        <begin position="323"/>
        <end position="350"/>
    </location>
</feature>
<dbReference type="PANTHER" id="PTHR15735">
    <property type="entry name" value="FCH AND DOUBLE SH3 DOMAINS PROTEIN"/>
    <property type="match status" value="1"/>
</dbReference>
<gene>
    <name evidence="15" type="ORF">OEA41_000942</name>
</gene>
<keyword evidence="16" id="KW-1185">Reference proteome</keyword>
<reference evidence="15" key="1">
    <citation type="submission" date="2022-11" db="EMBL/GenBank/DDBJ databases">
        <title>Chromosomal genome sequence assembly and mating type (MAT) locus characterization of the leprose asexual lichenized fungus Lepraria neglecta (Nyl.) Erichsen.</title>
        <authorList>
            <person name="Allen J.L."/>
            <person name="Pfeffer B."/>
        </authorList>
    </citation>
    <scope>NUCLEOTIDE SEQUENCE</scope>
    <source>
        <strain evidence="15">Allen 5258</strain>
    </source>
</reference>
<dbReference type="InterPro" id="IPR001060">
    <property type="entry name" value="FCH_dom"/>
</dbReference>
<evidence type="ECO:0000256" key="10">
    <source>
        <dbReference type="SAM" id="Coils"/>
    </source>
</evidence>
<keyword evidence="2" id="KW-0479">Metal-binding</keyword>
<dbReference type="SUPFAM" id="SSF103657">
    <property type="entry name" value="BAR/IMD domain-like"/>
    <property type="match status" value="1"/>
</dbReference>
<feature type="domain" description="SH3" evidence="12">
    <location>
        <begin position="577"/>
        <end position="638"/>
    </location>
</feature>
<evidence type="ECO:0000256" key="2">
    <source>
        <dbReference type="ARBA" id="ARBA00022723"/>
    </source>
</evidence>
<evidence type="ECO:0000256" key="5">
    <source>
        <dbReference type="ARBA" id="ARBA00054085"/>
    </source>
</evidence>
<name>A0AAD9ZGZ6_9LECA</name>
<dbReference type="PROSITE" id="PS50081">
    <property type="entry name" value="ZF_DAG_PE_2"/>
    <property type="match status" value="1"/>
</dbReference>
<dbReference type="EMBL" id="JASNWA010000003">
    <property type="protein sequence ID" value="KAK3178805.1"/>
    <property type="molecule type" value="Genomic_DNA"/>
</dbReference>
<dbReference type="Gene3D" id="3.30.60.20">
    <property type="match status" value="1"/>
</dbReference>
<dbReference type="SUPFAM" id="SSF50044">
    <property type="entry name" value="SH3-domain"/>
    <property type="match status" value="2"/>
</dbReference>
<keyword evidence="1 8" id="KW-0728">SH3 domain</keyword>
<feature type="domain" description="F-BAR" evidence="14">
    <location>
        <begin position="8"/>
        <end position="277"/>
    </location>
</feature>
<feature type="domain" description="Phorbol-ester/DAG-type" evidence="13">
    <location>
        <begin position="407"/>
        <end position="457"/>
    </location>
</feature>
<dbReference type="PROSITE" id="PS50002">
    <property type="entry name" value="SH3"/>
    <property type="match status" value="2"/>
</dbReference>
<evidence type="ECO:0000256" key="1">
    <source>
        <dbReference type="ARBA" id="ARBA00022443"/>
    </source>
</evidence>
<dbReference type="PROSITE" id="PS00479">
    <property type="entry name" value="ZF_DAG_PE_1"/>
    <property type="match status" value="1"/>
</dbReference>
<dbReference type="InterPro" id="IPR035459">
    <property type="entry name" value="Bzz1_SH3_1"/>
</dbReference>
<dbReference type="PRINTS" id="PR00008">
    <property type="entry name" value="DAGPEDOMAIN"/>
</dbReference>
<evidence type="ECO:0000313" key="16">
    <source>
        <dbReference type="Proteomes" id="UP001276659"/>
    </source>
</evidence>
<evidence type="ECO:0000256" key="7">
    <source>
        <dbReference type="ARBA" id="ARBA00074946"/>
    </source>
</evidence>
<dbReference type="PANTHER" id="PTHR15735:SF21">
    <property type="entry name" value="PROTEIN NERVOUS WRECK"/>
    <property type="match status" value="1"/>
</dbReference>
<feature type="region of interest" description="Disordered" evidence="11">
    <location>
        <begin position="635"/>
        <end position="672"/>
    </location>
</feature>
<dbReference type="SMART" id="SM00109">
    <property type="entry name" value="C1"/>
    <property type="match status" value="1"/>
</dbReference>
<dbReference type="AlphaFoldDB" id="A0AAD9ZGZ6"/>
<keyword evidence="4 9" id="KW-0175">Coiled coil</keyword>
<evidence type="ECO:0000259" key="13">
    <source>
        <dbReference type="PROSITE" id="PS50081"/>
    </source>
</evidence>
<feature type="domain" description="SH3" evidence="12">
    <location>
        <begin position="676"/>
        <end position="734"/>
    </location>
</feature>
<dbReference type="Pfam" id="PF14604">
    <property type="entry name" value="SH3_9"/>
    <property type="match status" value="2"/>
</dbReference>
<dbReference type="InterPro" id="IPR046349">
    <property type="entry name" value="C1-like_sf"/>
</dbReference>
<evidence type="ECO:0000256" key="6">
    <source>
        <dbReference type="ARBA" id="ARBA00061387"/>
    </source>
</evidence>
<comment type="similarity">
    <text evidence="6">Belongs to the BZZ1 family.</text>
</comment>
<comment type="function">
    <text evidence="5">Plays a role in endocytosis and trafficking to the vacuole. Functions with type I myosins to restore polarity of the actin cytoskeleton after NaCl stress.</text>
</comment>
<dbReference type="GO" id="GO:0030833">
    <property type="term" value="P:regulation of actin filament polymerization"/>
    <property type="evidence" value="ECO:0007669"/>
    <property type="project" value="TreeGrafter"/>
</dbReference>
<dbReference type="Proteomes" id="UP001276659">
    <property type="component" value="Unassembled WGS sequence"/>
</dbReference>
<dbReference type="Gene3D" id="1.20.1270.60">
    <property type="entry name" value="Arfaptin homology (AH) domain/BAR domain"/>
    <property type="match status" value="1"/>
</dbReference>
<evidence type="ECO:0000256" key="4">
    <source>
        <dbReference type="ARBA" id="ARBA00023054"/>
    </source>
</evidence>
<feature type="region of interest" description="Disordered" evidence="11">
    <location>
        <begin position="457"/>
        <end position="495"/>
    </location>
</feature>
<dbReference type="PROSITE" id="PS51741">
    <property type="entry name" value="F_BAR"/>
    <property type="match status" value="1"/>
</dbReference>
<dbReference type="GO" id="GO:0030864">
    <property type="term" value="C:cortical actin cytoskeleton"/>
    <property type="evidence" value="ECO:0007669"/>
    <property type="project" value="UniProtKB-ARBA"/>
</dbReference>
<accession>A0AAD9ZGZ6</accession>
<protein>
    <recommendedName>
        <fullName evidence="7">Protein BZZ1</fullName>
    </recommendedName>
</protein>
<feature type="region of interest" description="Disordered" evidence="11">
    <location>
        <begin position="512"/>
        <end position="618"/>
    </location>
</feature>
<dbReference type="FunFam" id="3.30.60.20:FF:000040">
    <property type="entry name" value="Actin polymerization protein Bzz1"/>
    <property type="match status" value="1"/>
</dbReference>
<feature type="compositionally biased region" description="Basic and acidic residues" evidence="11">
    <location>
        <begin position="461"/>
        <end position="475"/>
    </location>
</feature>
<dbReference type="InterPro" id="IPR036028">
    <property type="entry name" value="SH3-like_dom_sf"/>
</dbReference>
<dbReference type="InterPro" id="IPR002219">
    <property type="entry name" value="PKC_DAG/PE"/>
</dbReference>
<dbReference type="InterPro" id="IPR020454">
    <property type="entry name" value="DAG/PE-bd"/>
</dbReference>
<evidence type="ECO:0000313" key="15">
    <source>
        <dbReference type="EMBL" id="KAK3178805.1"/>
    </source>
</evidence>
<dbReference type="CDD" id="cd20824">
    <property type="entry name" value="C1_SpBZZ1-like"/>
    <property type="match status" value="1"/>
</dbReference>
<dbReference type="InterPro" id="IPR027267">
    <property type="entry name" value="AH/BAR_dom_sf"/>
</dbReference>
<feature type="coiled-coil region" evidence="10">
    <location>
        <begin position="121"/>
        <end position="148"/>
    </location>
</feature>
<evidence type="ECO:0000256" key="3">
    <source>
        <dbReference type="ARBA" id="ARBA00022833"/>
    </source>
</evidence>
<feature type="compositionally biased region" description="Low complexity" evidence="11">
    <location>
        <begin position="644"/>
        <end position="672"/>
    </location>
</feature>
<feature type="compositionally biased region" description="Acidic residues" evidence="11">
    <location>
        <begin position="596"/>
        <end position="611"/>
    </location>
</feature>
<evidence type="ECO:0000256" key="9">
    <source>
        <dbReference type="PROSITE-ProRule" id="PRU01077"/>
    </source>
</evidence>
<proteinExistence type="inferred from homology"/>
<dbReference type="FunFam" id="2.30.30.40:FF:000161">
    <property type="entry name" value="Actin polymerization protein Bzz1"/>
    <property type="match status" value="1"/>
</dbReference>
<feature type="compositionally biased region" description="Polar residues" evidence="11">
    <location>
        <begin position="480"/>
        <end position="489"/>
    </location>
</feature>